<keyword evidence="6 9" id="KW-0472">Membrane</keyword>
<evidence type="ECO:0000313" key="11">
    <source>
        <dbReference type="Proteomes" id="UP000283128"/>
    </source>
</evidence>
<feature type="region of interest" description="Disordered" evidence="8">
    <location>
        <begin position="1"/>
        <end position="20"/>
    </location>
</feature>
<keyword evidence="11" id="KW-1185">Reference proteome</keyword>
<evidence type="ECO:0000256" key="1">
    <source>
        <dbReference type="ARBA" id="ARBA00004651"/>
    </source>
</evidence>
<feature type="transmembrane region" description="Helical" evidence="9">
    <location>
        <begin position="43"/>
        <end position="62"/>
    </location>
</feature>
<accession>A0A437PSE1</accession>
<feature type="region of interest" description="Disordered" evidence="8">
    <location>
        <begin position="332"/>
        <end position="359"/>
    </location>
</feature>
<dbReference type="Gene3D" id="1.10.3430.10">
    <property type="entry name" value="Ammonium transporter AmtB like domains"/>
    <property type="match status" value="1"/>
</dbReference>
<feature type="transmembrane region" description="Helical" evidence="9">
    <location>
        <begin position="258"/>
        <end position="274"/>
    </location>
</feature>
<dbReference type="Pfam" id="PF03253">
    <property type="entry name" value="UT"/>
    <property type="match status" value="1"/>
</dbReference>
<dbReference type="PANTHER" id="PTHR10464:SF4">
    <property type="entry name" value="UREA TRANSPORTER"/>
    <property type="match status" value="1"/>
</dbReference>
<dbReference type="GO" id="GO:0005886">
    <property type="term" value="C:plasma membrane"/>
    <property type="evidence" value="ECO:0007669"/>
    <property type="project" value="UniProtKB-SubCell"/>
</dbReference>
<evidence type="ECO:0000256" key="4">
    <source>
        <dbReference type="ARBA" id="ARBA00022692"/>
    </source>
</evidence>
<comment type="subcellular location">
    <subcellularLocation>
        <location evidence="1">Cell membrane</location>
        <topology evidence="1">Multi-pass membrane protein</topology>
    </subcellularLocation>
</comment>
<protein>
    <submittedName>
        <fullName evidence="10">Urea transporter</fullName>
    </submittedName>
</protein>
<proteinExistence type="inferred from homology"/>
<dbReference type="EMBL" id="RZYA01000005">
    <property type="protein sequence ID" value="RVU25183.1"/>
    <property type="molecule type" value="Genomic_DNA"/>
</dbReference>
<reference evidence="10 11" key="1">
    <citation type="submission" date="2019-01" db="EMBL/GenBank/DDBJ databases">
        <title>Genome sequences of Streptomyces and Rhizobium isolates collected from root and soil.</title>
        <authorList>
            <person name="Chhettri S."/>
            <person name="Sevigny J.L."/>
            <person name="Sen A."/>
            <person name="Ennis N."/>
            <person name="Tisa L."/>
        </authorList>
    </citation>
    <scope>NUCLEOTIDE SEQUENCE [LARGE SCALE GENOMIC DNA]</scope>
    <source>
        <strain evidence="10 11">San01</strain>
    </source>
</reference>
<feature type="transmembrane region" description="Helical" evidence="9">
    <location>
        <begin position="120"/>
        <end position="140"/>
    </location>
</feature>
<dbReference type="AlphaFoldDB" id="A0A437PSE1"/>
<dbReference type="PIRSF" id="PIRSF016502">
    <property type="entry name" value="Urea_transporter"/>
    <property type="match status" value="1"/>
</dbReference>
<feature type="transmembrane region" description="Helical" evidence="9">
    <location>
        <begin position="198"/>
        <end position="221"/>
    </location>
</feature>
<evidence type="ECO:0000256" key="9">
    <source>
        <dbReference type="SAM" id="Phobius"/>
    </source>
</evidence>
<dbReference type="Proteomes" id="UP000283128">
    <property type="component" value="Unassembled WGS sequence"/>
</dbReference>
<feature type="transmembrane region" description="Helical" evidence="9">
    <location>
        <begin position="152"/>
        <end position="170"/>
    </location>
</feature>
<evidence type="ECO:0000256" key="6">
    <source>
        <dbReference type="ARBA" id="ARBA00023136"/>
    </source>
</evidence>
<keyword evidence="5 9" id="KW-1133">Transmembrane helix</keyword>
<comment type="similarity">
    <text evidence="2">Belongs to the urea transporter family.</text>
</comment>
<organism evidence="10 11">
    <name type="scientific">Streptomyces antnestii</name>
    <dbReference type="NCBI Taxonomy" id="2494256"/>
    <lineage>
        <taxon>Bacteria</taxon>
        <taxon>Bacillati</taxon>
        <taxon>Actinomycetota</taxon>
        <taxon>Actinomycetes</taxon>
        <taxon>Kitasatosporales</taxon>
        <taxon>Streptomycetaceae</taxon>
        <taxon>Streptomyces</taxon>
    </lineage>
</organism>
<keyword evidence="3" id="KW-1003">Cell membrane</keyword>
<feature type="site" description="Important for channel permeability" evidence="7">
    <location>
        <position position="311"/>
    </location>
</feature>
<evidence type="ECO:0000256" key="8">
    <source>
        <dbReference type="SAM" id="MobiDB-lite"/>
    </source>
</evidence>
<feature type="transmembrane region" description="Helical" evidence="9">
    <location>
        <begin position="309"/>
        <end position="328"/>
    </location>
</feature>
<evidence type="ECO:0000256" key="7">
    <source>
        <dbReference type="PIRSR" id="PIRSR016502-1"/>
    </source>
</evidence>
<evidence type="ECO:0000313" key="10">
    <source>
        <dbReference type="EMBL" id="RVU25183.1"/>
    </source>
</evidence>
<feature type="transmembrane region" description="Helical" evidence="9">
    <location>
        <begin position="68"/>
        <end position="85"/>
    </location>
</feature>
<sequence>MHVTREPGMRQAENSPTPGGTLHTWRSGCRQFAVQVLRGQAQVVFLPSVWAGLVLAVAMFAAGWRYGLYALAGTAVGTATSRLLGADRERVTVGLEGFNACLTALCFAVFLGAGHLSTALLAAVGCVVVTVVTAAVVNLLGTWNLPSLTLPYCLLASAMTTAAPGFQRIWHHGEGLAALTHPATGSTSLGFTDLWHGFFTGFAEVFFMPQWYVGALVLAALLVASRTAAAVACVGSVVGILSGWALGAPAAQVADGTMGYNAILVALALCGVFLEAGTRTLAYAVAGAFTATVATSAMAAVFAPSGGHTFTWPFVLTTFAFLAAARSFPGLRTPAPEPSAPEPVREGALSARPPAAQAP</sequence>
<feature type="transmembrane region" description="Helical" evidence="9">
    <location>
        <begin position="97"/>
        <end position="114"/>
    </location>
</feature>
<evidence type="ECO:0000256" key="5">
    <source>
        <dbReference type="ARBA" id="ARBA00022989"/>
    </source>
</evidence>
<comment type="caution">
    <text evidence="10">The sequence shown here is derived from an EMBL/GenBank/DDBJ whole genome shotgun (WGS) entry which is preliminary data.</text>
</comment>
<dbReference type="InterPro" id="IPR029020">
    <property type="entry name" value="Ammonium/urea_transptr"/>
</dbReference>
<gene>
    <name evidence="10" type="ORF">EOT10_12985</name>
</gene>
<dbReference type="InterPro" id="IPR004937">
    <property type="entry name" value="Urea_transporter"/>
</dbReference>
<dbReference type="OrthoDB" id="3672812at2"/>
<feature type="transmembrane region" description="Helical" evidence="9">
    <location>
        <begin position="228"/>
        <end position="246"/>
    </location>
</feature>
<dbReference type="GO" id="GO:0015204">
    <property type="term" value="F:urea transmembrane transporter activity"/>
    <property type="evidence" value="ECO:0007669"/>
    <property type="project" value="InterPro"/>
</dbReference>
<keyword evidence="4 9" id="KW-0812">Transmembrane</keyword>
<name>A0A437PSE1_9ACTN</name>
<evidence type="ECO:0000256" key="2">
    <source>
        <dbReference type="ARBA" id="ARBA00005914"/>
    </source>
</evidence>
<evidence type="ECO:0000256" key="3">
    <source>
        <dbReference type="ARBA" id="ARBA00022475"/>
    </source>
</evidence>
<dbReference type="PANTHER" id="PTHR10464">
    <property type="entry name" value="UREA TRANSPORTER"/>
    <property type="match status" value="1"/>
</dbReference>
<feature type="transmembrane region" description="Helical" evidence="9">
    <location>
        <begin position="281"/>
        <end position="303"/>
    </location>
</feature>